<dbReference type="AlphaFoldDB" id="A0A934MFU3"/>
<gene>
    <name evidence="1" type="ORF">JCR33_06360</name>
</gene>
<sequence>MAHEPEAELEGFALALLDELGVPHAHGSAFAPESANAPRGSWRETILRPRLKAAVEHLSPHLSPSARRDTVAKVADSVFPDPIAENATKSFS</sequence>
<comment type="caution">
    <text evidence="1">The sequence shown here is derived from an EMBL/GenBank/DDBJ whole genome shotgun (WGS) entry which is preliminary data.</text>
</comment>
<dbReference type="RefSeq" id="WP_198881172.1">
    <property type="nucleotide sequence ID" value="NZ_JAEKJA010000003.1"/>
</dbReference>
<dbReference type="EMBL" id="JAEKJA010000003">
    <property type="protein sequence ID" value="MBJ3775300.1"/>
    <property type="molecule type" value="Genomic_DNA"/>
</dbReference>
<name>A0A934MFU3_9HYPH</name>
<keyword evidence="2" id="KW-1185">Reference proteome</keyword>
<protein>
    <submittedName>
        <fullName evidence="1">Uncharacterized protein</fullName>
    </submittedName>
</protein>
<accession>A0A934MFU3</accession>
<evidence type="ECO:0000313" key="2">
    <source>
        <dbReference type="Proteomes" id="UP000609531"/>
    </source>
</evidence>
<evidence type="ECO:0000313" key="1">
    <source>
        <dbReference type="EMBL" id="MBJ3775300.1"/>
    </source>
</evidence>
<dbReference type="Proteomes" id="UP000609531">
    <property type="component" value="Unassembled WGS sequence"/>
</dbReference>
<organism evidence="1 2">
    <name type="scientific">Acuticoccus mangrovi</name>
    <dbReference type="NCBI Taxonomy" id="2796142"/>
    <lineage>
        <taxon>Bacteria</taxon>
        <taxon>Pseudomonadati</taxon>
        <taxon>Pseudomonadota</taxon>
        <taxon>Alphaproteobacteria</taxon>
        <taxon>Hyphomicrobiales</taxon>
        <taxon>Amorphaceae</taxon>
        <taxon>Acuticoccus</taxon>
    </lineage>
</organism>
<proteinExistence type="predicted"/>
<reference evidence="1" key="1">
    <citation type="submission" date="2020-12" db="EMBL/GenBank/DDBJ databases">
        <title>Bacterial taxonomy.</title>
        <authorList>
            <person name="Pan X."/>
        </authorList>
    </citation>
    <scope>NUCLEOTIDE SEQUENCE</scope>
    <source>
        <strain evidence="1">B2012</strain>
    </source>
</reference>